<dbReference type="InterPro" id="IPR050243">
    <property type="entry name" value="PHP_phosphatase"/>
</dbReference>
<dbReference type="Pfam" id="PF02811">
    <property type="entry name" value="PHP"/>
    <property type="match status" value="1"/>
</dbReference>
<dbReference type="SMART" id="SM00481">
    <property type="entry name" value="POLIIIAc"/>
    <property type="match status" value="1"/>
</dbReference>
<organism evidence="2 3">
    <name type="scientific">Faecalicatena acetigenes</name>
    <dbReference type="NCBI Taxonomy" id="2981790"/>
    <lineage>
        <taxon>Bacteria</taxon>
        <taxon>Bacillati</taxon>
        <taxon>Bacillota</taxon>
        <taxon>Clostridia</taxon>
        <taxon>Lachnospirales</taxon>
        <taxon>Lachnospiraceae</taxon>
        <taxon>Faecalicatena</taxon>
    </lineage>
</organism>
<proteinExistence type="predicted"/>
<protein>
    <submittedName>
        <fullName evidence="2">Phosphatase</fullName>
    </submittedName>
</protein>
<dbReference type="SUPFAM" id="SSF89550">
    <property type="entry name" value="PHP domain-like"/>
    <property type="match status" value="1"/>
</dbReference>
<dbReference type="InterPro" id="IPR004013">
    <property type="entry name" value="PHP_dom"/>
</dbReference>
<dbReference type="InterPro" id="IPR016195">
    <property type="entry name" value="Pol/histidinol_Pase-like"/>
</dbReference>
<keyword evidence="3" id="KW-1185">Reference proteome</keyword>
<feature type="domain" description="Polymerase/histidinol phosphatase N-terminal" evidence="1">
    <location>
        <begin position="5"/>
        <end position="79"/>
    </location>
</feature>
<comment type="caution">
    <text evidence="2">The sequence shown here is derived from an EMBL/GenBank/DDBJ whole genome shotgun (WGS) entry which is preliminary data.</text>
</comment>
<reference evidence="2 3" key="1">
    <citation type="journal article" date="2021" name="ISME Commun">
        <title>Automated analysis of genomic sequences facilitates high-throughput and comprehensive description of bacteria.</title>
        <authorList>
            <person name="Hitch T.C.A."/>
        </authorList>
    </citation>
    <scope>NUCLEOTIDE SEQUENCE [LARGE SCALE GENOMIC DNA]</scope>
    <source>
        <strain evidence="2 3">H2_18</strain>
    </source>
</reference>
<sequence>MNILADTHAHSLMSGHAYSTIREMAAAAAKKELKVMALTEHAPEMPGTCGKFYFDNLDCVPRTMEGVQMLFGAELNIMDTEGRVDLPEETLRDLDIVIASIHPPCYGKSRTERENTKAYIKAMENPYIHIIGHPDDGRFPVNYEELVKAAKRTGTLLELNNSSLRPQSFRQNARENMLTMLELCKQYEVFVTAGSDAHVDADAGNFTYVKEVLAYCDFPMELVATTDLELLKKFLSF</sequence>
<gene>
    <name evidence="2" type="ORF">OCV51_14240</name>
</gene>
<dbReference type="PANTHER" id="PTHR36928">
    <property type="entry name" value="PHOSPHATASE YCDX-RELATED"/>
    <property type="match status" value="1"/>
</dbReference>
<dbReference type="EMBL" id="JAOQJX010000038">
    <property type="protein sequence ID" value="MCU6748792.1"/>
    <property type="molecule type" value="Genomic_DNA"/>
</dbReference>
<evidence type="ECO:0000313" key="2">
    <source>
        <dbReference type="EMBL" id="MCU6748792.1"/>
    </source>
</evidence>
<dbReference type="CDD" id="cd07437">
    <property type="entry name" value="PHP_HisPPase_Ycdx_like"/>
    <property type="match status" value="1"/>
</dbReference>
<evidence type="ECO:0000259" key="1">
    <source>
        <dbReference type="SMART" id="SM00481"/>
    </source>
</evidence>
<dbReference type="Gene3D" id="3.20.20.140">
    <property type="entry name" value="Metal-dependent hydrolases"/>
    <property type="match status" value="1"/>
</dbReference>
<dbReference type="NCBIfam" id="NF006702">
    <property type="entry name" value="PRK09248.1"/>
    <property type="match status" value="1"/>
</dbReference>
<dbReference type="PANTHER" id="PTHR36928:SF1">
    <property type="entry name" value="PHOSPHATASE YCDX-RELATED"/>
    <property type="match status" value="1"/>
</dbReference>
<accession>A0ABT2TEW6</accession>
<dbReference type="Proteomes" id="UP001652394">
    <property type="component" value="Unassembled WGS sequence"/>
</dbReference>
<name>A0ABT2TEW6_9FIRM</name>
<dbReference type="InterPro" id="IPR003141">
    <property type="entry name" value="Pol/His_phosphatase_N"/>
</dbReference>
<dbReference type="RefSeq" id="WP_059070083.1">
    <property type="nucleotide sequence ID" value="NZ_JAOQJX010000038.1"/>
</dbReference>
<evidence type="ECO:0000313" key="3">
    <source>
        <dbReference type="Proteomes" id="UP001652394"/>
    </source>
</evidence>